<evidence type="ECO:0008006" key="4">
    <source>
        <dbReference type="Google" id="ProtNLM"/>
    </source>
</evidence>
<sequence>MRRFADLLPAPPTPSAWGTPQPEDAPTAAAPLRDATKTTRPSATPDGETLREHQELSRLARVVAQSAFEVLTGGRTATQMRRWLDGPVLERLRERSELAMREVATQRMNRTITVRRSRICRITNDIFEASVAVQCHDRHRAAALRLERRRGQWKVSALELG</sequence>
<evidence type="ECO:0000313" key="2">
    <source>
        <dbReference type="EMBL" id="MBG6085612.1"/>
    </source>
</evidence>
<dbReference type="RefSeq" id="WP_196836779.1">
    <property type="nucleotide sequence ID" value="NZ_JADOTZ010000001.1"/>
</dbReference>
<dbReference type="AlphaFoldDB" id="A0A931DAT0"/>
<feature type="region of interest" description="Disordered" evidence="1">
    <location>
        <begin position="1"/>
        <end position="50"/>
    </location>
</feature>
<dbReference type="Pfam" id="PF20060">
    <property type="entry name" value="DUF6459"/>
    <property type="match status" value="1"/>
</dbReference>
<keyword evidence="3" id="KW-1185">Reference proteome</keyword>
<dbReference type="Proteomes" id="UP000625033">
    <property type="component" value="Unassembled WGS sequence"/>
</dbReference>
<reference evidence="2" key="1">
    <citation type="submission" date="2020-11" db="EMBL/GenBank/DDBJ databases">
        <title>Sequencing the genomes of 1000 actinobacteria strains.</title>
        <authorList>
            <person name="Klenk H.-P."/>
        </authorList>
    </citation>
    <scope>NUCLEOTIDE SEQUENCE</scope>
    <source>
        <strain evidence="2">DSM 26152</strain>
    </source>
</reference>
<evidence type="ECO:0000313" key="3">
    <source>
        <dbReference type="Proteomes" id="UP000625033"/>
    </source>
</evidence>
<name>A0A931DAT0_9MICC</name>
<gene>
    <name evidence="2" type="ORF">IW252_002379</name>
</gene>
<proteinExistence type="predicted"/>
<comment type="caution">
    <text evidence="2">The sequence shown here is derived from an EMBL/GenBank/DDBJ whole genome shotgun (WGS) entry which is preliminary data.</text>
</comment>
<organism evidence="2 3">
    <name type="scientific">Zhihengliuella flava</name>
    <dbReference type="NCBI Taxonomy" id="1285193"/>
    <lineage>
        <taxon>Bacteria</taxon>
        <taxon>Bacillati</taxon>
        <taxon>Actinomycetota</taxon>
        <taxon>Actinomycetes</taxon>
        <taxon>Micrococcales</taxon>
        <taxon>Micrococcaceae</taxon>
        <taxon>Zhihengliuella</taxon>
    </lineage>
</organism>
<evidence type="ECO:0000256" key="1">
    <source>
        <dbReference type="SAM" id="MobiDB-lite"/>
    </source>
</evidence>
<accession>A0A931DAT0</accession>
<protein>
    <recommendedName>
        <fullName evidence="4">3-hydroxyacyl-CoA dehydrogenase</fullName>
    </recommendedName>
</protein>
<dbReference type="EMBL" id="JADOTZ010000001">
    <property type="protein sequence ID" value="MBG6085612.1"/>
    <property type="molecule type" value="Genomic_DNA"/>
</dbReference>
<dbReference type="InterPro" id="IPR045596">
    <property type="entry name" value="DUF6459"/>
</dbReference>